<keyword evidence="2" id="KW-0012">Acyltransferase</keyword>
<sequence>MSGSGWVRIEPWDECGLALLRRVNVPEMKEHLGGPESEEQVLARHRRYLRGDSMGGQMYRVVALPEGEPIGTVGFWGRLWRDEPIYESGWSVLPEFQGRGLAVAAVREVVAAARARGGRRYLHAFPSVDNPASNAVCRKAGFAFVSECEFEFPAGRLMRSNDWRLLLGWRAGGW</sequence>
<dbReference type="SUPFAM" id="SSF55729">
    <property type="entry name" value="Acyl-CoA N-acyltransferases (Nat)"/>
    <property type="match status" value="1"/>
</dbReference>
<evidence type="ECO:0000313" key="5">
    <source>
        <dbReference type="EMBL" id="TDD96661.1"/>
    </source>
</evidence>
<dbReference type="OrthoDB" id="2631610at2"/>
<dbReference type="InterPro" id="IPR000182">
    <property type="entry name" value="GNAT_dom"/>
</dbReference>
<name>A0A4R5C9S2_9ACTN</name>
<evidence type="ECO:0000313" key="6">
    <source>
        <dbReference type="Proteomes" id="UP000294513"/>
    </source>
</evidence>
<dbReference type="InterPro" id="IPR051531">
    <property type="entry name" value="N-acetyltransferase"/>
</dbReference>
<organism evidence="5 6">
    <name type="scientific">Actinomadura rubrisoli</name>
    <dbReference type="NCBI Taxonomy" id="2530368"/>
    <lineage>
        <taxon>Bacteria</taxon>
        <taxon>Bacillati</taxon>
        <taxon>Actinomycetota</taxon>
        <taxon>Actinomycetes</taxon>
        <taxon>Streptosporangiales</taxon>
        <taxon>Thermomonosporaceae</taxon>
        <taxon>Actinomadura</taxon>
    </lineage>
</organism>
<feature type="domain" description="N-acetyltransferase" evidence="4">
    <location>
        <begin position="7"/>
        <end position="168"/>
    </location>
</feature>
<keyword evidence="1 5" id="KW-0808">Transferase</keyword>
<evidence type="ECO:0000259" key="4">
    <source>
        <dbReference type="PROSITE" id="PS51186"/>
    </source>
</evidence>
<proteinExistence type="inferred from homology"/>
<evidence type="ECO:0000256" key="3">
    <source>
        <dbReference type="ARBA" id="ARBA00038502"/>
    </source>
</evidence>
<protein>
    <submittedName>
        <fullName evidence="5">N-acetyltransferase</fullName>
    </submittedName>
</protein>
<dbReference type="GO" id="GO:0005737">
    <property type="term" value="C:cytoplasm"/>
    <property type="evidence" value="ECO:0007669"/>
    <property type="project" value="TreeGrafter"/>
</dbReference>
<dbReference type="Pfam" id="PF13302">
    <property type="entry name" value="Acetyltransf_3"/>
    <property type="match status" value="1"/>
</dbReference>
<evidence type="ECO:0000256" key="2">
    <source>
        <dbReference type="ARBA" id="ARBA00023315"/>
    </source>
</evidence>
<dbReference type="Proteomes" id="UP000294513">
    <property type="component" value="Unassembled WGS sequence"/>
</dbReference>
<dbReference type="EMBL" id="SMKU01000005">
    <property type="protein sequence ID" value="TDD96661.1"/>
    <property type="molecule type" value="Genomic_DNA"/>
</dbReference>
<dbReference type="Gene3D" id="3.40.630.30">
    <property type="match status" value="1"/>
</dbReference>
<dbReference type="CDD" id="cd04301">
    <property type="entry name" value="NAT_SF"/>
    <property type="match status" value="1"/>
</dbReference>
<keyword evidence="6" id="KW-1185">Reference proteome</keyword>
<dbReference type="RefSeq" id="WP_131889077.1">
    <property type="nucleotide sequence ID" value="NZ_SMKU01000005.1"/>
</dbReference>
<dbReference type="InterPro" id="IPR016181">
    <property type="entry name" value="Acyl_CoA_acyltransferase"/>
</dbReference>
<dbReference type="GO" id="GO:0008999">
    <property type="term" value="F:protein-N-terminal-alanine acetyltransferase activity"/>
    <property type="evidence" value="ECO:0007669"/>
    <property type="project" value="TreeGrafter"/>
</dbReference>
<accession>A0A4R5C9S2</accession>
<evidence type="ECO:0000256" key="1">
    <source>
        <dbReference type="ARBA" id="ARBA00022679"/>
    </source>
</evidence>
<dbReference type="AlphaFoldDB" id="A0A4R5C9S2"/>
<comment type="caution">
    <text evidence="5">The sequence shown here is derived from an EMBL/GenBank/DDBJ whole genome shotgun (WGS) entry which is preliminary data.</text>
</comment>
<feature type="non-terminal residue" evidence="5">
    <location>
        <position position="174"/>
    </location>
</feature>
<dbReference type="PANTHER" id="PTHR43792">
    <property type="entry name" value="GNAT FAMILY, PUTATIVE (AFU_ORTHOLOGUE AFUA_3G00765)-RELATED-RELATED"/>
    <property type="match status" value="1"/>
</dbReference>
<gene>
    <name evidence="5" type="ORF">E1298_02430</name>
</gene>
<comment type="similarity">
    <text evidence="3">Belongs to the acetyltransferase family. RimJ subfamily.</text>
</comment>
<reference evidence="5 6" key="1">
    <citation type="submission" date="2019-03" db="EMBL/GenBank/DDBJ databases">
        <title>Draft genome sequences of novel Actinobacteria.</title>
        <authorList>
            <person name="Sahin N."/>
            <person name="Ay H."/>
            <person name="Saygin H."/>
        </authorList>
    </citation>
    <scope>NUCLEOTIDE SEQUENCE [LARGE SCALE GENOMIC DNA]</scope>
    <source>
        <strain evidence="5 6">H3C3</strain>
    </source>
</reference>
<dbReference type="PROSITE" id="PS51186">
    <property type="entry name" value="GNAT"/>
    <property type="match status" value="1"/>
</dbReference>
<dbReference type="PANTHER" id="PTHR43792:SF8">
    <property type="entry name" value="[RIBOSOMAL PROTEIN US5]-ALANINE N-ACETYLTRANSFERASE"/>
    <property type="match status" value="1"/>
</dbReference>